<sequence>MESFETIKIIMDYQDPWIFNADCLRKFFEGWCCKGGRGDKKFRRLRIEPIWQTGGTRLSFHNLKKLYPWIFNADCLRKFFEGWCCKGGRGDKKFRRLRIEPIWQTGGTRLSFHNLKKLCNSI</sequence>
<keyword evidence="2" id="KW-1185">Reference proteome</keyword>
<comment type="caution">
    <text evidence="1">The sequence shown here is derived from an EMBL/GenBank/DDBJ whole genome shotgun (WGS) entry which is preliminary data.</text>
</comment>
<reference evidence="1 2" key="1">
    <citation type="submission" date="2018-08" db="EMBL/GenBank/DDBJ databases">
        <title>Genome and evolution of the arbuscular mycorrhizal fungus Diversispora epigaea (formerly Glomus versiforme) and its bacterial endosymbionts.</title>
        <authorList>
            <person name="Sun X."/>
            <person name="Fei Z."/>
            <person name="Harrison M."/>
        </authorList>
    </citation>
    <scope>NUCLEOTIDE SEQUENCE [LARGE SCALE GENOMIC DNA]</scope>
    <source>
        <strain evidence="1 2">IT104</strain>
    </source>
</reference>
<dbReference type="Proteomes" id="UP000266861">
    <property type="component" value="Unassembled WGS sequence"/>
</dbReference>
<dbReference type="AlphaFoldDB" id="A0A397GH00"/>
<evidence type="ECO:0000313" key="1">
    <source>
        <dbReference type="EMBL" id="RHZ49419.1"/>
    </source>
</evidence>
<gene>
    <name evidence="1" type="ORF">Glove_521g36</name>
</gene>
<proteinExistence type="predicted"/>
<dbReference type="EMBL" id="PQFF01000450">
    <property type="protein sequence ID" value="RHZ49419.1"/>
    <property type="molecule type" value="Genomic_DNA"/>
</dbReference>
<protein>
    <submittedName>
        <fullName evidence="1">Uncharacterized protein</fullName>
    </submittedName>
</protein>
<accession>A0A397GH00</accession>
<organism evidence="1 2">
    <name type="scientific">Diversispora epigaea</name>
    <dbReference type="NCBI Taxonomy" id="1348612"/>
    <lineage>
        <taxon>Eukaryota</taxon>
        <taxon>Fungi</taxon>
        <taxon>Fungi incertae sedis</taxon>
        <taxon>Mucoromycota</taxon>
        <taxon>Glomeromycotina</taxon>
        <taxon>Glomeromycetes</taxon>
        <taxon>Diversisporales</taxon>
        <taxon>Diversisporaceae</taxon>
        <taxon>Diversispora</taxon>
    </lineage>
</organism>
<name>A0A397GH00_9GLOM</name>
<evidence type="ECO:0000313" key="2">
    <source>
        <dbReference type="Proteomes" id="UP000266861"/>
    </source>
</evidence>
<dbReference type="OrthoDB" id="2481321at2759"/>